<comment type="similarity">
    <text evidence="1">Belongs to the ABC transporter superfamily.</text>
</comment>
<protein>
    <submittedName>
        <fullName evidence="4">ATP-binding cassette domain-containing protein</fullName>
    </submittedName>
</protein>
<dbReference type="AlphaFoldDB" id="A0A414ZGJ4"/>
<dbReference type="PANTHER" id="PTHR43335:SF4">
    <property type="entry name" value="ABC TRANSPORTER, ATP-BINDING PROTEIN"/>
    <property type="match status" value="1"/>
</dbReference>
<evidence type="ECO:0000313" key="4">
    <source>
        <dbReference type="EMBL" id="RHI14832.1"/>
    </source>
</evidence>
<dbReference type="EMBL" id="QRKN01000066">
    <property type="protein sequence ID" value="RHI14832.1"/>
    <property type="molecule type" value="Genomic_DNA"/>
</dbReference>
<proteinExistence type="inferred from homology"/>
<evidence type="ECO:0000259" key="3">
    <source>
        <dbReference type="Pfam" id="PF00005"/>
    </source>
</evidence>
<gene>
    <name evidence="4" type="ORF">DW172_17350</name>
</gene>
<dbReference type="PANTHER" id="PTHR43335">
    <property type="entry name" value="ABC TRANSPORTER, ATP-BINDING PROTEIN"/>
    <property type="match status" value="1"/>
</dbReference>
<evidence type="ECO:0000313" key="5">
    <source>
        <dbReference type="Proteomes" id="UP000285865"/>
    </source>
</evidence>
<dbReference type="GO" id="GO:0005524">
    <property type="term" value="F:ATP binding"/>
    <property type="evidence" value="ECO:0007669"/>
    <property type="project" value="UniProtKB-KW"/>
</dbReference>
<dbReference type="RefSeq" id="WP_118258238.1">
    <property type="nucleotide sequence ID" value="NZ_QRKN01000066.1"/>
</dbReference>
<dbReference type="InterPro" id="IPR003439">
    <property type="entry name" value="ABC_transporter-like_ATP-bd"/>
</dbReference>
<comment type="caution">
    <text evidence="4">The sequence shown here is derived from an EMBL/GenBank/DDBJ whole genome shotgun (WGS) entry which is preliminary data.</text>
</comment>
<keyword evidence="4" id="KW-0547">Nucleotide-binding</keyword>
<organism evidence="4 5">
    <name type="scientific">Agathobacter rectalis</name>
    <dbReference type="NCBI Taxonomy" id="39491"/>
    <lineage>
        <taxon>Bacteria</taxon>
        <taxon>Bacillati</taxon>
        <taxon>Bacillota</taxon>
        <taxon>Clostridia</taxon>
        <taxon>Lachnospirales</taxon>
        <taxon>Lachnospiraceae</taxon>
        <taxon>Agathobacter</taxon>
    </lineage>
</organism>
<dbReference type="Proteomes" id="UP000285865">
    <property type="component" value="Unassembled WGS sequence"/>
</dbReference>
<feature type="non-terminal residue" evidence="4">
    <location>
        <position position="137"/>
    </location>
</feature>
<keyword evidence="4" id="KW-0067">ATP-binding</keyword>
<dbReference type="InterPro" id="IPR027417">
    <property type="entry name" value="P-loop_NTPase"/>
</dbReference>
<dbReference type="SUPFAM" id="SSF52540">
    <property type="entry name" value="P-loop containing nucleoside triphosphate hydrolases"/>
    <property type="match status" value="1"/>
</dbReference>
<keyword evidence="2" id="KW-0813">Transport</keyword>
<evidence type="ECO:0000256" key="2">
    <source>
        <dbReference type="ARBA" id="ARBA00022448"/>
    </source>
</evidence>
<dbReference type="Gene3D" id="3.40.50.300">
    <property type="entry name" value="P-loop containing nucleotide triphosphate hydrolases"/>
    <property type="match status" value="1"/>
</dbReference>
<name>A0A414ZGJ4_9FIRM</name>
<sequence length="137" mass="15073">MKIEIEHVSKKIKDALVLDDVCMTLESGNIYGFQGVNGSGKTMLMRAVSGLMYPTSGTISIDGKVLGKNMAFPEKIGMLIENPAFIDSYTGYDNLKMLASINKGEVDISRALETVGLSPQDKRKYRKYSLGMKQRLG</sequence>
<feature type="domain" description="ABC transporter" evidence="3">
    <location>
        <begin position="18"/>
        <end position="136"/>
    </location>
</feature>
<evidence type="ECO:0000256" key="1">
    <source>
        <dbReference type="ARBA" id="ARBA00005417"/>
    </source>
</evidence>
<dbReference type="GO" id="GO:0016887">
    <property type="term" value="F:ATP hydrolysis activity"/>
    <property type="evidence" value="ECO:0007669"/>
    <property type="project" value="InterPro"/>
</dbReference>
<accession>A0A414ZGJ4</accession>
<dbReference type="Pfam" id="PF00005">
    <property type="entry name" value="ABC_tran"/>
    <property type="match status" value="1"/>
</dbReference>
<reference evidence="4 5" key="1">
    <citation type="submission" date="2018-08" db="EMBL/GenBank/DDBJ databases">
        <title>A genome reference for cultivated species of the human gut microbiota.</title>
        <authorList>
            <person name="Zou Y."/>
            <person name="Xue W."/>
            <person name="Luo G."/>
        </authorList>
    </citation>
    <scope>NUCLEOTIDE SEQUENCE [LARGE SCALE GENOMIC DNA]</scope>
    <source>
        <strain evidence="4 5">AM16-11</strain>
    </source>
</reference>